<evidence type="ECO:0000313" key="1">
    <source>
        <dbReference type="EMBL" id="RCJ31959.1"/>
    </source>
</evidence>
<comment type="caution">
    <text evidence="1">The sequence shown here is derived from an EMBL/GenBank/DDBJ whole genome shotgun (WGS) entry which is preliminary data.</text>
</comment>
<reference evidence="1" key="1">
    <citation type="submission" date="2016-04" db="EMBL/GenBank/DDBJ databases">
        <authorList>
            <person name="Tabuchi Yagui T.R."/>
        </authorList>
    </citation>
    <scope>NUCLEOTIDE SEQUENCE [LARGE SCALE GENOMIC DNA]</scope>
    <source>
        <strain evidence="1">NIES-26</strain>
    </source>
</reference>
<dbReference type="EMBL" id="LXQD01000215">
    <property type="protein sequence ID" value="RCJ31959.1"/>
    <property type="molecule type" value="Genomic_DNA"/>
</dbReference>
<organism evidence="1 2">
    <name type="scientific">Nostoc minutum NIES-26</name>
    <dbReference type="NCBI Taxonomy" id="1844469"/>
    <lineage>
        <taxon>Bacteria</taxon>
        <taxon>Bacillati</taxon>
        <taxon>Cyanobacteriota</taxon>
        <taxon>Cyanophyceae</taxon>
        <taxon>Nostocales</taxon>
        <taxon>Nostocaceae</taxon>
        <taxon>Nostoc</taxon>
    </lineage>
</organism>
<evidence type="ECO:0000313" key="2">
    <source>
        <dbReference type="Proteomes" id="UP000252107"/>
    </source>
</evidence>
<gene>
    <name evidence="1" type="ORF">A6770_19110</name>
</gene>
<accession>A0A367R781</accession>
<sequence>MNGTKKSYKPYTIRNTAFNVRERRNVMIQAMPSLSETLPRTATLKTNASGKMMYGCPQKFLKVEKAYSSVKYCV</sequence>
<dbReference type="Proteomes" id="UP000252107">
    <property type="component" value="Unassembled WGS sequence"/>
</dbReference>
<protein>
    <submittedName>
        <fullName evidence="1">Uncharacterized protein</fullName>
    </submittedName>
</protein>
<name>A0A367R781_9NOSO</name>
<dbReference type="AlphaFoldDB" id="A0A367R781"/>
<proteinExistence type="predicted"/>
<keyword evidence="2" id="KW-1185">Reference proteome</keyword>